<keyword evidence="8 12" id="KW-0067">ATP-binding</keyword>
<feature type="domain" description="ABC transporter" evidence="11">
    <location>
        <begin position="18"/>
        <end position="257"/>
    </location>
</feature>
<keyword evidence="5" id="KW-0762">Sugar transport</keyword>
<keyword evidence="9" id="KW-1278">Translocase</keyword>
<evidence type="ECO:0000256" key="5">
    <source>
        <dbReference type="ARBA" id="ARBA00022597"/>
    </source>
</evidence>
<dbReference type="SUPFAM" id="SSF52540">
    <property type="entry name" value="P-loop containing nucleoside triphosphate hydrolases"/>
    <property type="match status" value="2"/>
</dbReference>
<evidence type="ECO:0000256" key="4">
    <source>
        <dbReference type="ARBA" id="ARBA00022475"/>
    </source>
</evidence>
<evidence type="ECO:0000256" key="8">
    <source>
        <dbReference type="ARBA" id="ARBA00022840"/>
    </source>
</evidence>
<evidence type="ECO:0000313" key="12">
    <source>
        <dbReference type="EMBL" id="TVZ64858.1"/>
    </source>
</evidence>
<evidence type="ECO:0000256" key="1">
    <source>
        <dbReference type="ARBA" id="ARBA00004202"/>
    </source>
</evidence>
<reference evidence="12 13" key="1">
    <citation type="submission" date="2019-06" db="EMBL/GenBank/DDBJ databases">
        <title>Pac Bio to generate improved reference genome sequences for organisms with transposon mutant libraries (support for FEBA project).</title>
        <authorList>
            <person name="Blow M."/>
        </authorList>
    </citation>
    <scope>NUCLEOTIDE SEQUENCE [LARGE SCALE GENOMIC DNA]</scope>
    <source>
        <strain evidence="12 13">USDA 1844</strain>
    </source>
</reference>
<sequence length="514" mass="56083">MTAGSNLKTQAGASAPAIEFVEVSKVYDGKIAVARIDHAFDRGRVHALMGKNGSGKSTLVKILSGAVEPTLGYVKINGERRQLATPRDAFAAGIITVHQELSLVPSLSVAENIYLGRMPKKSVFGASVVDWAAVNALAAALLREMGLDIDPRKLVSELSVGQQQIIEIAKAMSFEPRILLLDEPTSALASREVEQLFNLIRRLRDRGVTMVYITHRMNELFEIADTCTVIRDGHYIGGVEMAETTPAQIIEMMFGDIAKAKRPTRKSITRHKSILSVRNLSREGAFEDISFDLYPGEILGFAGLLGSGRTEILKSIFGADPYDRGTIEFDGRAISAPKPRTMKKLGLGYTPENRKEAGLVQMLSSHDNLCLASLSRISSGGVITRSVEEPFVRQQISDLAIKVPDAMLPVSSLSGGNQQKIVIGNWLNTSPKVIFFDEPSRGVDVQARQQIFEIIWRQAAQGLACVFVSSELEELLEVADRIIVLKGGRQVATADPVATDLTELYRMCMEGADQ</sequence>
<dbReference type="Gene3D" id="3.40.50.300">
    <property type="entry name" value="P-loop containing nucleotide triphosphate hydrolases"/>
    <property type="match status" value="2"/>
</dbReference>
<keyword evidence="10" id="KW-0472">Membrane</keyword>
<keyword evidence="3" id="KW-0813">Transport</keyword>
<feature type="domain" description="ABC transporter" evidence="11">
    <location>
        <begin position="269"/>
        <end position="512"/>
    </location>
</feature>
<dbReference type="CDD" id="cd03216">
    <property type="entry name" value="ABC_Carb_Monos_I"/>
    <property type="match status" value="1"/>
</dbReference>
<dbReference type="Pfam" id="PF00005">
    <property type="entry name" value="ABC_tran"/>
    <property type="match status" value="2"/>
</dbReference>
<protein>
    <submittedName>
        <fullName evidence="12">Ribose transport system ATP-binding protein</fullName>
    </submittedName>
</protein>
<comment type="subcellular location">
    <subcellularLocation>
        <location evidence="1">Cell membrane</location>
        <topology evidence="1">Peripheral membrane protein</topology>
    </subcellularLocation>
</comment>
<dbReference type="GO" id="GO:0005886">
    <property type="term" value="C:plasma membrane"/>
    <property type="evidence" value="ECO:0007669"/>
    <property type="project" value="UniProtKB-SubCell"/>
</dbReference>
<gene>
    <name evidence="12" type="ORF">BCL32_5129</name>
</gene>
<evidence type="ECO:0000256" key="2">
    <source>
        <dbReference type="ARBA" id="ARBA00005417"/>
    </source>
</evidence>
<dbReference type="InterPro" id="IPR027417">
    <property type="entry name" value="P-loop_NTPase"/>
</dbReference>
<evidence type="ECO:0000259" key="11">
    <source>
        <dbReference type="PROSITE" id="PS50893"/>
    </source>
</evidence>
<evidence type="ECO:0000256" key="10">
    <source>
        <dbReference type="ARBA" id="ARBA00023136"/>
    </source>
</evidence>
<evidence type="ECO:0000256" key="9">
    <source>
        <dbReference type="ARBA" id="ARBA00022967"/>
    </source>
</evidence>
<comment type="caution">
    <text evidence="12">The sequence shown here is derived from an EMBL/GenBank/DDBJ whole genome shotgun (WGS) entry which is preliminary data.</text>
</comment>
<organism evidence="12 13">
    <name type="scientific">Rhizobium mongolense USDA 1844</name>
    <dbReference type="NCBI Taxonomy" id="1079460"/>
    <lineage>
        <taxon>Bacteria</taxon>
        <taxon>Pseudomonadati</taxon>
        <taxon>Pseudomonadota</taxon>
        <taxon>Alphaproteobacteria</taxon>
        <taxon>Hyphomicrobiales</taxon>
        <taxon>Rhizobiaceae</taxon>
        <taxon>Rhizobium/Agrobacterium group</taxon>
        <taxon>Rhizobium</taxon>
    </lineage>
</organism>
<dbReference type="CDD" id="cd03215">
    <property type="entry name" value="ABC_Carb_Monos_II"/>
    <property type="match status" value="1"/>
</dbReference>
<dbReference type="InterPro" id="IPR017871">
    <property type="entry name" value="ABC_transporter-like_CS"/>
</dbReference>
<dbReference type="PANTHER" id="PTHR43790">
    <property type="entry name" value="CARBOHYDRATE TRANSPORT ATP-BINDING PROTEIN MG119-RELATED"/>
    <property type="match status" value="1"/>
</dbReference>
<dbReference type="PANTHER" id="PTHR43790:SF9">
    <property type="entry name" value="GALACTOFURANOSE TRANSPORTER ATP-BINDING PROTEIN YTFR"/>
    <property type="match status" value="1"/>
</dbReference>
<dbReference type="InterPro" id="IPR003439">
    <property type="entry name" value="ABC_transporter-like_ATP-bd"/>
</dbReference>
<dbReference type="GO" id="GO:0005524">
    <property type="term" value="F:ATP binding"/>
    <property type="evidence" value="ECO:0007669"/>
    <property type="project" value="UniProtKB-KW"/>
</dbReference>
<dbReference type="SMART" id="SM00382">
    <property type="entry name" value="AAA"/>
    <property type="match status" value="2"/>
</dbReference>
<proteinExistence type="inferred from homology"/>
<dbReference type="RefSeq" id="WP_084796993.1">
    <property type="nucleotide sequence ID" value="NZ_ATTQ01000010.1"/>
</dbReference>
<dbReference type="GO" id="GO:0016887">
    <property type="term" value="F:ATP hydrolysis activity"/>
    <property type="evidence" value="ECO:0007669"/>
    <property type="project" value="InterPro"/>
</dbReference>
<accession>A0A559SR77</accession>
<dbReference type="InterPro" id="IPR050107">
    <property type="entry name" value="ABC_carbohydrate_import_ATPase"/>
</dbReference>
<evidence type="ECO:0000256" key="6">
    <source>
        <dbReference type="ARBA" id="ARBA00022737"/>
    </source>
</evidence>
<dbReference type="Proteomes" id="UP000319824">
    <property type="component" value="Unassembled WGS sequence"/>
</dbReference>
<dbReference type="PROSITE" id="PS00211">
    <property type="entry name" value="ABC_TRANSPORTER_1"/>
    <property type="match status" value="1"/>
</dbReference>
<dbReference type="PROSITE" id="PS50893">
    <property type="entry name" value="ABC_TRANSPORTER_2"/>
    <property type="match status" value="2"/>
</dbReference>
<keyword evidence="6" id="KW-0677">Repeat</keyword>
<keyword evidence="4" id="KW-1003">Cell membrane</keyword>
<name>A0A559SR77_9HYPH</name>
<evidence type="ECO:0000256" key="7">
    <source>
        <dbReference type="ARBA" id="ARBA00022741"/>
    </source>
</evidence>
<evidence type="ECO:0000256" key="3">
    <source>
        <dbReference type="ARBA" id="ARBA00022448"/>
    </source>
</evidence>
<dbReference type="InterPro" id="IPR003593">
    <property type="entry name" value="AAA+_ATPase"/>
</dbReference>
<dbReference type="FunFam" id="3.40.50.300:FF:000127">
    <property type="entry name" value="Ribose import ATP-binding protein RbsA"/>
    <property type="match status" value="1"/>
</dbReference>
<dbReference type="EMBL" id="VISO01000003">
    <property type="protein sequence ID" value="TVZ64858.1"/>
    <property type="molecule type" value="Genomic_DNA"/>
</dbReference>
<dbReference type="AlphaFoldDB" id="A0A559SR77"/>
<comment type="similarity">
    <text evidence="2">Belongs to the ABC transporter superfamily.</text>
</comment>
<evidence type="ECO:0000313" key="13">
    <source>
        <dbReference type="Proteomes" id="UP000319824"/>
    </source>
</evidence>
<keyword evidence="7" id="KW-0547">Nucleotide-binding</keyword>